<reference evidence="15" key="2">
    <citation type="submission" date="2020-11" db="EMBL/GenBank/DDBJ databases">
        <authorList>
            <person name="McCartney M.A."/>
            <person name="Auch B."/>
            <person name="Kono T."/>
            <person name="Mallez S."/>
            <person name="Becker A."/>
            <person name="Gohl D.M."/>
            <person name="Silverstein K.A.T."/>
            <person name="Koren S."/>
            <person name="Bechman K.B."/>
            <person name="Herman A."/>
            <person name="Abrahante J.E."/>
            <person name="Garbe J."/>
        </authorList>
    </citation>
    <scope>NUCLEOTIDE SEQUENCE</scope>
    <source>
        <strain evidence="15">Duluth1</strain>
        <tissue evidence="15">Whole animal</tissue>
    </source>
</reference>
<protein>
    <recommendedName>
        <fullName evidence="3">non-specific serine/threonine protein kinase</fullName>
        <ecNumber evidence="3">2.7.11.1</ecNumber>
    </recommendedName>
</protein>
<keyword evidence="8" id="KW-0418">Kinase</keyword>
<sequence>MYFYIIAGLYSREELVRWPGAAIIQSPGSRPVPGTLRDRPPHQTGMKRGKSEETDAESAIDNEDSDAESDITVLSSTSEDASTPVIFSVHEYGDHWHISGGSDVESDVLVLDWTDDDVDIDYIDINNMEESLASQTLPLSIANIIEGIETLDNTQMLPGGDNESKTIMHELLDSVEQTDTGQEVDLAIKMMFNYHVNSNADAILREMEKETVPALVSHPGEQVMWDTDHKVRKKKLPPHPNIVTMLGLFVDQVPNLLDNVLNYPAALPQRIHAEGIGRNMTLFLVMKKYPTTSL</sequence>
<dbReference type="Proteomes" id="UP000828390">
    <property type="component" value="Unassembled WGS sequence"/>
</dbReference>
<dbReference type="EC" id="2.7.11.1" evidence="3"/>
<evidence type="ECO:0000313" key="15">
    <source>
        <dbReference type="EMBL" id="KAH3804881.1"/>
    </source>
</evidence>
<evidence type="ECO:0000256" key="14">
    <source>
        <dbReference type="SAM" id="MobiDB-lite"/>
    </source>
</evidence>
<keyword evidence="7" id="KW-0547">Nucleotide-binding</keyword>
<evidence type="ECO:0000256" key="1">
    <source>
        <dbReference type="ARBA" id="ARBA00001946"/>
    </source>
</evidence>
<dbReference type="GO" id="GO:0000422">
    <property type="term" value="P:autophagy of mitochondrion"/>
    <property type="evidence" value="ECO:0007669"/>
    <property type="project" value="TreeGrafter"/>
</dbReference>
<evidence type="ECO:0000256" key="13">
    <source>
        <dbReference type="ARBA" id="ARBA00048679"/>
    </source>
</evidence>
<comment type="subcellular location">
    <subcellularLocation>
        <location evidence="2">Mitochondrion</location>
    </subcellularLocation>
</comment>
<comment type="caution">
    <text evidence="15">The sequence shown here is derived from an EMBL/GenBank/DDBJ whole genome shotgun (WGS) entry which is preliminary data.</text>
</comment>
<evidence type="ECO:0000256" key="5">
    <source>
        <dbReference type="ARBA" id="ARBA00022679"/>
    </source>
</evidence>
<feature type="region of interest" description="Disordered" evidence="14">
    <location>
        <begin position="27"/>
        <end position="69"/>
    </location>
</feature>
<keyword evidence="4" id="KW-0723">Serine/threonine-protein kinase</keyword>
<dbReference type="GO" id="GO:0090141">
    <property type="term" value="P:positive regulation of mitochondrial fission"/>
    <property type="evidence" value="ECO:0007669"/>
    <property type="project" value="TreeGrafter"/>
</dbReference>
<evidence type="ECO:0000256" key="11">
    <source>
        <dbReference type="ARBA" id="ARBA00023128"/>
    </source>
</evidence>
<keyword evidence="11" id="KW-0496">Mitochondrion</keyword>
<dbReference type="GO" id="GO:0042981">
    <property type="term" value="P:regulation of apoptotic process"/>
    <property type="evidence" value="ECO:0007669"/>
    <property type="project" value="TreeGrafter"/>
</dbReference>
<comment type="catalytic activity">
    <reaction evidence="12">
        <text>L-threonyl-[protein] + ATP = O-phospho-L-threonyl-[protein] + ADP + H(+)</text>
        <dbReference type="Rhea" id="RHEA:46608"/>
        <dbReference type="Rhea" id="RHEA-COMP:11060"/>
        <dbReference type="Rhea" id="RHEA-COMP:11605"/>
        <dbReference type="ChEBI" id="CHEBI:15378"/>
        <dbReference type="ChEBI" id="CHEBI:30013"/>
        <dbReference type="ChEBI" id="CHEBI:30616"/>
        <dbReference type="ChEBI" id="CHEBI:61977"/>
        <dbReference type="ChEBI" id="CHEBI:456216"/>
        <dbReference type="EC" id="2.7.11.1"/>
    </reaction>
</comment>
<keyword evidence="6" id="KW-0479">Metal-binding</keyword>
<evidence type="ECO:0000256" key="7">
    <source>
        <dbReference type="ARBA" id="ARBA00022741"/>
    </source>
</evidence>
<evidence type="ECO:0000256" key="2">
    <source>
        <dbReference type="ARBA" id="ARBA00004173"/>
    </source>
</evidence>
<evidence type="ECO:0000313" key="16">
    <source>
        <dbReference type="Proteomes" id="UP000828390"/>
    </source>
</evidence>
<feature type="compositionally biased region" description="Acidic residues" evidence="14">
    <location>
        <begin position="54"/>
        <end position="69"/>
    </location>
</feature>
<comment type="cofactor">
    <cofactor evidence="1">
        <name>Mg(2+)</name>
        <dbReference type="ChEBI" id="CHEBI:18420"/>
    </cofactor>
</comment>
<dbReference type="PANTHER" id="PTHR22972">
    <property type="entry name" value="SERINE/THREONINE PROTEIN KINASE"/>
    <property type="match status" value="1"/>
</dbReference>
<dbReference type="EMBL" id="JAIWYP010000006">
    <property type="protein sequence ID" value="KAH3804881.1"/>
    <property type="molecule type" value="Genomic_DNA"/>
</dbReference>
<evidence type="ECO:0000256" key="4">
    <source>
        <dbReference type="ARBA" id="ARBA00022527"/>
    </source>
</evidence>
<accession>A0A9D4FXF7</accession>
<dbReference type="GO" id="GO:0005739">
    <property type="term" value="C:mitochondrion"/>
    <property type="evidence" value="ECO:0007669"/>
    <property type="project" value="UniProtKB-SubCell"/>
</dbReference>
<dbReference type="GO" id="GO:0046872">
    <property type="term" value="F:metal ion binding"/>
    <property type="evidence" value="ECO:0007669"/>
    <property type="project" value="UniProtKB-KW"/>
</dbReference>
<evidence type="ECO:0000256" key="9">
    <source>
        <dbReference type="ARBA" id="ARBA00022840"/>
    </source>
</evidence>
<dbReference type="InterPro" id="IPR051511">
    <property type="entry name" value="MitoQC_Scaffold_Kinases"/>
</dbReference>
<evidence type="ECO:0000256" key="8">
    <source>
        <dbReference type="ARBA" id="ARBA00022777"/>
    </source>
</evidence>
<keyword evidence="5" id="KW-0808">Transferase</keyword>
<keyword evidence="10" id="KW-0460">Magnesium</keyword>
<gene>
    <name evidence="15" type="ORF">DPMN_133173</name>
</gene>
<dbReference type="AlphaFoldDB" id="A0A9D4FXF7"/>
<evidence type="ECO:0000256" key="12">
    <source>
        <dbReference type="ARBA" id="ARBA00047899"/>
    </source>
</evidence>
<dbReference type="PANTHER" id="PTHR22972:SF7">
    <property type="entry name" value="SERINE_THREONINE-PROTEIN KINASE PINK1, MITOCHONDRIAL"/>
    <property type="match status" value="1"/>
</dbReference>
<dbReference type="GO" id="GO:0004674">
    <property type="term" value="F:protein serine/threonine kinase activity"/>
    <property type="evidence" value="ECO:0007669"/>
    <property type="project" value="UniProtKB-KW"/>
</dbReference>
<dbReference type="GO" id="GO:0005524">
    <property type="term" value="F:ATP binding"/>
    <property type="evidence" value="ECO:0007669"/>
    <property type="project" value="UniProtKB-KW"/>
</dbReference>
<proteinExistence type="predicted"/>
<evidence type="ECO:0000256" key="3">
    <source>
        <dbReference type="ARBA" id="ARBA00012513"/>
    </source>
</evidence>
<name>A0A9D4FXF7_DREPO</name>
<organism evidence="15 16">
    <name type="scientific">Dreissena polymorpha</name>
    <name type="common">Zebra mussel</name>
    <name type="synonym">Mytilus polymorpha</name>
    <dbReference type="NCBI Taxonomy" id="45954"/>
    <lineage>
        <taxon>Eukaryota</taxon>
        <taxon>Metazoa</taxon>
        <taxon>Spiralia</taxon>
        <taxon>Lophotrochozoa</taxon>
        <taxon>Mollusca</taxon>
        <taxon>Bivalvia</taxon>
        <taxon>Autobranchia</taxon>
        <taxon>Heteroconchia</taxon>
        <taxon>Euheterodonta</taxon>
        <taxon>Imparidentia</taxon>
        <taxon>Neoheterodontei</taxon>
        <taxon>Myida</taxon>
        <taxon>Dreissenoidea</taxon>
        <taxon>Dreissenidae</taxon>
        <taxon>Dreissena</taxon>
    </lineage>
</organism>
<comment type="catalytic activity">
    <reaction evidence="13">
        <text>L-seryl-[protein] + ATP = O-phospho-L-seryl-[protein] + ADP + H(+)</text>
        <dbReference type="Rhea" id="RHEA:17989"/>
        <dbReference type="Rhea" id="RHEA-COMP:9863"/>
        <dbReference type="Rhea" id="RHEA-COMP:11604"/>
        <dbReference type="ChEBI" id="CHEBI:15378"/>
        <dbReference type="ChEBI" id="CHEBI:29999"/>
        <dbReference type="ChEBI" id="CHEBI:30616"/>
        <dbReference type="ChEBI" id="CHEBI:83421"/>
        <dbReference type="ChEBI" id="CHEBI:456216"/>
        <dbReference type="EC" id="2.7.11.1"/>
    </reaction>
</comment>
<keyword evidence="16" id="KW-1185">Reference proteome</keyword>
<evidence type="ECO:0000256" key="6">
    <source>
        <dbReference type="ARBA" id="ARBA00022723"/>
    </source>
</evidence>
<evidence type="ECO:0000256" key="10">
    <source>
        <dbReference type="ARBA" id="ARBA00022842"/>
    </source>
</evidence>
<keyword evidence="9" id="KW-0067">ATP-binding</keyword>
<reference evidence="15" key="1">
    <citation type="journal article" date="2019" name="bioRxiv">
        <title>The Genome of the Zebra Mussel, Dreissena polymorpha: A Resource for Invasive Species Research.</title>
        <authorList>
            <person name="McCartney M.A."/>
            <person name="Auch B."/>
            <person name="Kono T."/>
            <person name="Mallez S."/>
            <person name="Zhang Y."/>
            <person name="Obille A."/>
            <person name="Becker A."/>
            <person name="Abrahante J.E."/>
            <person name="Garbe J."/>
            <person name="Badalamenti J.P."/>
            <person name="Herman A."/>
            <person name="Mangelson H."/>
            <person name="Liachko I."/>
            <person name="Sullivan S."/>
            <person name="Sone E.D."/>
            <person name="Koren S."/>
            <person name="Silverstein K.A.T."/>
            <person name="Beckman K.B."/>
            <person name="Gohl D.M."/>
        </authorList>
    </citation>
    <scope>NUCLEOTIDE SEQUENCE</scope>
    <source>
        <strain evidence="15">Duluth1</strain>
        <tissue evidence="15">Whole animal</tissue>
    </source>
</reference>